<dbReference type="EMBL" id="CAKMUD010000127">
    <property type="protein sequence ID" value="CAH1603336.1"/>
    <property type="molecule type" value="Genomic_DNA"/>
</dbReference>
<comment type="caution">
    <text evidence="1">The sequence shown here is derived from an EMBL/GenBank/DDBJ whole genome shotgun (WGS) entry which is preliminary data.</text>
</comment>
<evidence type="ECO:0000313" key="1">
    <source>
        <dbReference type="EMBL" id="CAH1603336.1"/>
    </source>
</evidence>
<sequence length="86" mass="9988">MILVALFAPYSPLDSLGLYGAFLEISVCLLWPLNIRQKPVSSWRGECQEVAQNYRLEQLNFYYVLYLIVIESPHQNYRATLCLSIM</sequence>
<gene>
    <name evidence="1" type="ORF">THF1A12_70055</name>
</gene>
<name>A0AAU9QVY7_9VIBR</name>
<proteinExistence type="predicted"/>
<accession>A0AAU9QVY7</accession>
<dbReference type="AlphaFoldDB" id="A0AAU9QVY7"/>
<reference evidence="1" key="1">
    <citation type="submission" date="2022-01" db="EMBL/GenBank/DDBJ databases">
        <authorList>
            <person name="Lagorce A."/>
        </authorList>
    </citation>
    <scope>NUCLEOTIDE SEQUENCE</scope>
    <source>
        <strain evidence="1">Th15_F1_A12</strain>
    </source>
</reference>
<dbReference type="Proteomes" id="UP001295462">
    <property type="component" value="Unassembled WGS sequence"/>
</dbReference>
<protein>
    <submittedName>
        <fullName evidence="1">Uncharacterized protein</fullName>
    </submittedName>
</protein>
<evidence type="ECO:0000313" key="2">
    <source>
        <dbReference type="Proteomes" id="UP001295462"/>
    </source>
</evidence>
<organism evidence="1 2">
    <name type="scientific">Vibrio jasicida</name>
    <dbReference type="NCBI Taxonomy" id="766224"/>
    <lineage>
        <taxon>Bacteria</taxon>
        <taxon>Pseudomonadati</taxon>
        <taxon>Pseudomonadota</taxon>
        <taxon>Gammaproteobacteria</taxon>
        <taxon>Vibrionales</taxon>
        <taxon>Vibrionaceae</taxon>
        <taxon>Vibrio</taxon>
    </lineage>
</organism>